<dbReference type="PANTHER" id="PTHR34986:SF1">
    <property type="entry name" value="PROTEIN YIAL"/>
    <property type="match status" value="1"/>
</dbReference>
<reference evidence="1" key="1">
    <citation type="journal article" date="2023" name="J Glob Antimicrob Resist">
        <title>Emergence of NDM-1 and KPC-3 carbapenemases in Kluyvera cryocrescens: Investigating genetic heterogeneity and acquisition routes of blaNDM-1 in Enterobacterales species in Portugal.</title>
        <authorList>
            <person name="Loiodice M."/>
            <person name="Ribeiro M."/>
            <person name="Peixe L."/>
            <person name="Novais A."/>
        </authorList>
    </citation>
    <scope>NUCLEOTIDE SEQUENCE</scope>
    <source>
        <strain evidence="1">K629</strain>
    </source>
</reference>
<gene>
    <name evidence="1" type="ORF">QWU01_10125</name>
</gene>
<dbReference type="AlphaFoldDB" id="A0AAW9C5I9"/>
<dbReference type="NCBIfam" id="TIGR00022">
    <property type="entry name" value="YhcH/YjgK/YiaL family protein"/>
    <property type="match status" value="1"/>
</dbReference>
<proteinExistence type="predicted"/>
<accession>A0AAW9C5I9</accession>
<dbReference type="InterPro" id="IPR004375">
    <property type="entry name" value="NanQ/TabA/YiaL"/>
</dbReference>
<evidence type="ECO:0000313" key="2">
    <source>
        <dbReference type="Proteomes" id="UP001276300"/>
    </source>
</evidence>
<dbReference type="PANTHER" id="PTHR34986">
    <property type="entry name" value="EVOLVED BETA-GALACTOSIDASE SUBUNIT BETA"/>
    <property type="match status" value="1"/>
</dbReference>
<dbReference type="EMBL" id="JAUEQX010000007">
    <property type="protein sequence ID" value="MDW3777168.1"/>
    <property type="molecule type" value="Genomic_DNA"/>
</dbReference>
<dbReference type="RefSeq" id="WP_318242546.1">
    <property type="nucleotide sequence ID" value="NZ_JAUEQX010000007.1"/>
</dbReference>
<dbReference type="Pfam" id="PF04074">
    <property type="entry name" value="DUF386"/>
    <property type="match status" value="1"/>
</dbReference>
<dbReference type="Gene3D" id="2.60.120.370">
    <property type="entry name" value="YhcH/YjgK/YiaL"/>
    <property type="match status" value="1"/>
</dbReference>
<dbReference type="SUPFAM" id="SSF51197">
    <property type="entry name" value="Clavaminate synthase-like"/>
    <property type="match status" value="1"/>
</dbReference>
<evidence type="ECO:0000313" key="1">
    <source>
        <dbReference type="EMBL" id="MDW3777168.1"/>
    </source>
</evidence>
<protein>
    <submittedName>
        <fullName evidence="1">YhcH/YjgK/YiaL family protein</fullName>
    </submittedName>
</protein>
<dbReference type="GO" id="GO:0005829">
    <property type="term" value="C:cytosol"/>
    <property type="evidence" value="ECO:0007669"/>
    <property type="project" value="TreeGrafter"/>
</dbReference>
<name>A0AAW9C5I9_KLUCR</name>
<dbReference type="Proteomes" id="UP001276300">
    <property type="component" value="Unassembled WGS sequence"/>
</dbReference>
<organism evidence="1 2">
    <name type="scientific">Kluyvera cryocrescens</name>
    <name type="common">Kluyvera citrophila</name>
    <dbReference type="NCBI Taxonomy" id="580"/>
    <lineage>
        <taxon>Bacteria</taxon>
        <taxon>Pseudomonadati</taxon>
        <taxon>Pseudomonadota</taxon>
        <taxon>Gammaproteobacteria</taxon>
        <taxon>Enterobacterales</taxon>
        <taxon>Enterobacteriaceae</taxon>
        <taxon>Kluyvera</taxon>
    </lineage>
</organism>
<sequence length="153" mass="17789">MISGNIQQLPQAVKELPAEIYTVLENIANFDWRQHQDGQLEIDGIVYKTFTADTVTAENRRPETHKKFIDVQYVITGNEWIEFAVRGGSVPQEVNPLQDNYFYQRESLSLNDMLLRAGDYVIFFPWDIHAPLCHKQDPQRVRKMVVKVPLETL</sequence>
<comment type="caution">
    <text evidence="1">The sequence shown here is derived from an EMBL/GenBank/DDBJ whole genome shotgun (WGS) entry which is preliminary data.</text>
</comment>
<dbReference type="InterPro" id="IPR037012">
    <property type="entry name" value="NanQ/TabA/YiaL_sf"/>
</dbReference>